<keyword evidence="1" id="KW-0812">Transmembrane</keyword>
<dbReference type="InterPro" id="IPR006938">
    <property type="entry name" value="DUF624"/>
</dbReference>
<comment type="caution">
    <text evidence="2">The sequence shown here is derived from an EMBL/GenBank/DDBJ whole genome shotgun (WGS) entry which is preliminary data.</text>
</comment>
<keyword evidence="1" id="KW-0472">Membrane</keyword>
<evidence type="ECO:0000313" key="2">
    <source>
        <dbReference type="EMBL" id="MCQ8190252.1"/>
    </source>
</evidence>
<evidence type="ECO:0000256" key="1">
    <source>
        <dbReference type="SAM" id="Phobius"/>
    </source>
</evidence>
<accession>A0ABT1UYX0</accession>
<reference evidence="2 3" key="1">
    <citation type="submission" date="2022-07" db="EMBL/GenBank/DDBJ databases">
        <authorList>
            <person name="Phongsopitanun W."/>
            <person name="Tanasupawat S."/>
        </authorList>
    </citation>
    <scope>NUCLEOTIDE SEQUENCE [LARGE SCALE GENOMIC DNA]</scope>
    <source>
        <strain evidence="2 3">RCU-064</strain>
    </source>
</reference>
<gene>
    <name evidence="2" type="ORF">NP777_18660</name>
</gene>
<feature type="transmembrane region" description="Helical" evidence="1">
    <location>
        <begin position="29"/>
        <end position="56"/>
    </location>
</feature>
<keyword evidence="3" id="KW-1185">Reference proteome</keyword>
<evidence type="ECO:0000313" key="3">
    <source>
        <dbReference type="Proteomes" id="UP001204746"/>
    </source>
</evidence>
<dbReference type="EMBL" id="JANIAA010000010">
    <property type="protein sequence ID" value="MCQ8190252.1"/>
    <property type="molecule type" value="Genomic_DNA"/>
</dbReference>
<keyword evidence="1" id="KW-1133">Transmembrane helix</keyword>
<feature type="transmembrane region" description="Helical" evidence="1">
    <location>
        <begin position="111"/>
        <end position="134"/>
    </location>
</feature>
<protein>
    <submittedName>
        <fullName evidence="2">DUF624 domain-containing protein</fullName>
    </submittedName>
</protein>
<organism evidence="2 3">
    <name type="scientific">Streptomyces rugosispiralis</name>
    <dbReference type="NCBI Taxonomy" id="2967341"/>
    <lineage>
        <taxon>Bacteria</taxon>
        <taxon>Bacillati</taxon>
        <taxon>Actinomycetota</taxon>
        <taxon>Actinomycetes</taxon>
        <taxon>Kitasatosporales</taxon>
        <taxon>Streptomycetaceae</taxon>
        <taxon>Streptomyces</taxon>
    </lineage>
</organism>
<dbReference type="Proteomes" id="UP001204746">
    <property type="component" value="Unassembled WGS sequence"/>
</dbReference>
<sequence length="206" mass="21299">MNQPSHRALWAGPAYAGLDTVCRYLLLSLLWTIGTALVITAPAAATALVATVHGWARGDQSPVCPTFLSHLRRSARTSTAALAALAPVAALLVLNSAVVPHMGQQRPYATVALTAVAVPFLVFATNLIPALAGAPRGVRDAYRETVDSIVRHPGAAGLTTGTALLAVCCIYIQPVGALLIAAPAARLVITAHGHRSTWSATTSQGE</sequence>
<dbReference type="Pfam" id="PF04854">
    <property type="entry name" value="DUF624"/>
    <property type="match status" value="1"/>
</dbReference>
<feature type="transmembrane region" description="Helical" evidence="1">
    <location>
        <begin position="77"/>
        <end position="99"/>
    </location>
</feature>
<dbReference type="RefSeq" id="WP_256651278.1">
    <property type="nucleotide sequence ID" value="NZ_JANIAA010000010.1"/>
</dbReference>
<name>A0ABT1UYX0_9ACTN</name>
<proteinExistence type="predicted"/>